<gene>
    <name evidence="5" type="ORF">OMAG_002909</name>
</gene>
<evidence type="ECO:0000256" key="3">
    <source>
        <dbReference type="ARBA" id="ARBA00023004"/>
    </source>
</evidence>
<dbReference type="PANTHER" id="PTHR33238">
    <property type="entry name" value="IRON (METAL) DEPENDENT REPRESSOR, DTXR FAMILY"/>
    <property type="match status" value="1"/>
</dbReference>
<dbReference type="GO" id="GO:0005737">
    <property type="term" value="C:cytoplasm"/>
    <property type="evidence" value="ECO:0007669"/>
    <property type="project" value="UniProtKB-SubCell"/>
</dbReference>
<keyword evidence="3" id="KW-0408">Iron</keyword>
<dbReference type="InterPro" id="IPR036388">
    <property type="entry name" value="WH-like_DNA-bd_sf"/>
</dbReference>
<evidence type="ECO:0000256" key="1">
    <source>
        <dbReference type="ARBA" id="ARBA00004496"/>
    </source>
</evidence>
<dbReference type="InterPro" id="IPR007167">
    <property type="entry name" value="Fe-transptr_FeoA-like"/>
</dbReference>
<dbReference type="EMBL" id="JYNY01000634">
    <property type="protein sequence ID" value="KJJ83235.1"/>
    <property type="molecule type" value="Genomic_DNA"/>
</dbReference>
<accession>A0A0F0CP93</accession>
<evidence type="ECO:0000259" key="4">
    <source>
        <dbReference type="SMART" id="SM00899"/>
    </source>
</evidence>
<dbReference type="Proteomes" id="UP000033428">
    <property type="component" value="Unassembled WGS sequence"/>
</dbReference>
<dbReference type="InterPro" id="IPR050536">
    <property type="entry name" value="DtxR_MntR_Metal-Reg"/>
</dbReference>
<dbReference type="SMART" id="SM00899">
    <property type="entry name" value="FeoA"/>
    <property type="match status" value="1"/>
</dbReference>
<dbReference type="Pfam" id="PF02742">
    <property type="entry name" value="Fe_dep_repr_C"/>
    <property type="match status" value="1"/>
</dbReference>
<evidence type="ECO:0000313" key="6">
    <source>
        <dbReference type="Proteomes" id="UP000033428"/>
    </source>
</evidence>
<dbReference type="SUPFAM" id="SSF47979">
    <property type="entry name" value="Iron-dependent repressor protein, dimerization domain"/>
    <property type="match status" value="1"/>
</dbReference>
<keyword evidence="6" id="KW-1185">Reference proteome</keyword>
<dbReference type="Gene3D" id="2.30.30.90">
    <property type="match status" value="1"/>
</dbReference>
<dbReference type="InterPro" id="IPR022689">
    <property type="entry name" value="Iron_dep_repressor"/>
</dbReference>
<comment type="subcellular location">
    <subcellularLocation>
        <location evidence="1">Cytoplasm</location>
    </subcellularLocation>
</comment>
<dbReference type="GO" id="GO:0003700">
    <property type="term" value="F:DNA-binding transcription factor activity"/>
    <property type="evidence" value="ECO:0007669"/>
    <property type="project" value="InterPro"/>
</dbReference>
<protein>
    <submittedName>
        <fullName evidence="5">DtxR family iron (Metal) dependent repressor</fullName>
    </submittedName>
</protein>
<feature type="domain" description="Ferrous iron transporter FeoA-like" evidence="4">
    <location>
        <begin position="140"/>
        <end position="210"/>
    </location>
</feature>
<dbReference type="GO" id="GO:0046983">
    <property type="term" value="F:protein dimerization activity"/>
    <property type="evidence" value="ECO:0007669"/>
    <property type="project" value="InterPro"/>
</dbReference>
<evidence type="ECO:0000313" key="5">
    <source>
        <dbReference type="EMBL" id="KJJ83235.1"/>
    </source>
</evidence>
<dbReference type="InterPro" id="IPR038157">
    <property type="entry name" value="FeoA_core_dom"/>
</dbReference>
<comment type="subunit">
    <text evidence="2">Homodimer.</text>
</comment>
<dbReference type="Pfam" id="PF04023">
    <property type="entry name" value="FeoA"/>
    <property type="match status" value="1"/>
</dbReference>
<dbReference type="Gene3D" id="1.10.10.10">
    <property type="entry name" value="Winged helix-like DNA-binding domain superfamily/Winged helix DNA-binding domain"/>
    <property type="match status" value="1"/>
</dbReference>
<dbReference type="InterPro" id="IPR036421">
    <property type="entry name" value="Fe_dep_repressor_sf"/>
</dbReference>
<evidence type="ECO:0000256" key="2">
    <source>
        <dbReference type="ARBA" id="ARBA00011738"/>
    </source>
</evidence>
<dbReference type="SUPFAM" id="SSF50037">
    <property type="entry name" value="C-terminal domain of transcriptional repressors"/>
    <property type="match status" value="1"/>
</dbReference>
<dbReference type="SMART" id="SM00529">
    <property type="entry name" value="HTH_DTXR"/>
    <property type="match status" value="1"/>
</dbReference>
<sequence>MLTDKQEHILADIWIEIFENKKEYFNLKKIEDIADAFELAEKKYITISGEKIILEYKGWEEAKSAVRRKRLAERLLMDVLDVKKNELYSSGCKFEHLLRKGLDDNICALLGHPKTCPHGKPIPEGKCCSKGKGALKKIIMPLTELEIGKKAKVAYLETKNHNALQKAIVMGILPNIELSLICRFPSYVIQHGKSQFAVDKEFASEIYVRIV</sequence>
<organism evidence="5 6">
    <name type="scientific">Candidatus Omnitrophus magneticus</name>
    <dbReference type="NCBI Taxonomy" id="1609969"/>
    <lineage>
        <taxon>Bacteria</taxon>
        <taxon>Pseudomonadati</taxon>
        <taxon>Candidatus Omnitrophota</taxon>
        <taxon>Candidatus Omnitrophus</taxon>
    </lineage>
</organism>
<dbReference type="InterPro" id="IPR001367">
    <property type="entry name" value="Fe_dep_repressor"/>
</dbReference>
<dbReference type="GO" id="GO:0046914">
    <property type="term" value="F:transition metal ion binding"/>
    <property type="evidence" value="ECO:0007669"/>
    <property type="project" value="InterPro"/>
</dbReference>
<name>A0A0F0CP93_9BACT</name>
<dbReference type="InterPro" id="IPR008988">
    <property type="entry name" value="Transcriptional_repressor_C"/>
</dbReference>
<proteinExistence type="predicted"/>
<dbReference type="AlphaFoldDB" id="A0A0F0CP93"/>
<dbReference type="PANTHER" id="PTHR33238:SF11">
    <property type="entry name" value="TRANSCRIPTIONAL REGULATOR MNTR"/>
    <property type="match status" value="1"/>
</dbReference>
<reference evidence="5 6" key="1">
    <citation type="submission" date="2015-02" db="EMBL/GenBank/DDBJ databases">
        <title>Single-cell genomics of uncultivated deep-branching MTB reveals a conserved set of magnetosome genes.</title>
        <authorList>
            <person name="Kolinko S."/>
            <person name="Richter M."/>
            <person name="Glockner F.O."/>
            <person name="Brachmann A."/>
            <person name="Schuler D."/>
        </authorList>
    </citation>
    <scope>NUCLEOTIDE SEQUENCE [LARGE SCALE GENOMIC DNA]</scope>
    <source>
        <strain evidence="5">SKK-01</strain>
    </source>
</reference>
<comment type="caution">
    <text evidence="5">The sequence shown here is derived from an EMBL/GenBank/DDBJ whole genome shotgun (WGS) entry which is preliminary data.</text>
</comment>